<evidence type="ECO:0000313" key="1">
    <source>
        <dbReference type="EMBL" id="KAK9792732.1"/>
    </source>
</evidence>
<comment type="caution">
    <text evidence="1">The sequence shown here is derived from an EMBL/GenBank/DDBJ whole genome shotgun (WGS) entry which is preliminary data.</text>
</comment>
<proteinExistence type="predicted"/>
<dbReference type="EMBL" id="JALJOQ010000158">
    <property type="protein sequence ID" value="KAK9792732.1"/>
    <property type="molecule type" value="Genomic_DNA"/>
</dbReference>
<reference evidence="1 2" key="1">
    <citation type="journal article" date="2024" name="Nat. Commun.">
        <title>Phylogenomics reveals the evolutionary origins of lichenization in chlorophyte algae.</title>
        <authorList>
            <person name="Puginier C."/>
            <person name="Libourel C."/>
            <person name="Otte J."/>
            <person name="Skaloud P."/>
            <person name="Haon M."/>
            <person name="Grisel S."/>
            <person name="Petersen M."/>
            <person name="Berrin J.G."/>
            <person name="Delaux P.M."/>
            <person name="Dal Grande F."/>
            <person name="Keller J."/>
        </authorList>
    </citation>
    <scope>NUCLEOTIDE SEQUENCE [LARGE SCALE GENOMIC DNA]</scope>
    <source>
        <strain evidence="1 2">SAG 2036</strain>
    </source>
</reference>
<organism evidence="1 2">
    <name type="scientific">Symbiochloris irregularis</name>
    <dbReference type="NCBI Taxonomy" id="706552"/>
    <lineage>
        <taxon>Eukaryota</taxon>
        <taxon>Viridiplantae</taxon>
        <taxon>Chlorophyta</taxon>
        <taxon>core chlorophytes</taxon>
        <taxon>Trebouxiophyceae</taxon>
        <taxon>Trebouxiales</taxon>
        <taxon>Trebouxiaceae</taxon>
        <taxon>Symbiochloris</taxon>
    </lineage>
</organism>
<dbReference type="AlphaFoldDB" id="A0AAW1NNG9"/>
<sequence length="160" mass="17293">MYAYSLSEFLASPAAAPVSQDPTRAAWASPKGREKVLAMMTAVTLPGPEALDFVKLQIYNKSRDLHRICAACRLAYTAPLSGVDEATRKEQLLTGICSRTCYRVLTQGTAMDHLFGVGDATKIEADADSKEMRIEEAGGGLTTICPDGRVLRPLSNRSLN</sequence>
<name>A0AAW1NNG9_9CHLO</name>
<protein>
    <submittedName>
        <fullName evidence="1">Uncharacterized protein</fullName>
    </submittedName>
</protein>
<keyword evidence="2" id="KW-1185">Reference proteome</keyword>
<accession>A0AAW1NNG9</accession>
<gene>
    <name evidence="1" type="ORF">WJX73_001288</name>
</gene>
<evidence type="ECO:0000313" key="2">
    <source>
        <dbReference type="Proteomes" id="UP001465755"/>
    </source>
</evidence>
<dbReference type="Proteomes" id="UP001465755">
    <property type="component" value="Unassembled WGS sequence"/>
</dbReference>